<evidence type="ECO:0000256" key="1">
    <source>
        <dbReference type="SAM" id="SignalP"/>
    </source>
</evidence>
<feature type="chain" id="PRO_5008042893" evidence="1">
    <location>
        <begin position="22"/>
        <end position="175"/>
    </location>
</feature>
<dbReference type="PROSITE" id="PS50206">
    <property type="entry name" value="RHODANESE_3"/>
    <property type="match status" value="1"/>
</dbReference>
<dbReference type="EMBL" id="JMGO02000004">
    <property type="protein sequence ID" value="KXU80156.1"/>
    <property type="molecule type" value="Genomic_DNA"/>
</dbReference>
<dbReference type="PROSITE" id="PS51257">
    <property type="entry name" value="PROKAR_LIPOPROTEIN"/>
    <property type="match status" value="1"/>
</dbReference>
<reference evidence="3 5" key="1">
    <citation type="submission" date="2016-02" db="EMBL/GenBank/DDBJ databases">
        <title>Draft genome sequence of Aeromonas trota strain 1999lcr isolated from cerebrospinal fluid (CSF).</title>
        <authorList>
            <person name="Dallagassa C.B."/>
            <person name="Prediger K.C."/>
            <person name="Weiss V.A."/>
            <person name="Assis F.E."/>
            <person name="Baura V."/>
            <person name="Cruz L.M."/>
            <person name="Souza E.M."/>
            <person name="Pedrosa F.O."/>
            <person name="Fadel-Picheth C.M."/>
        </authorList>
    </citation>
    <scope>NUCLEOTIDE SEQUENCE [LARGE SCALE GENOMIC DNA]</scope>
    <source>
        <strain evidence="3 5">1999lcr</strain>
    </source>
</reference>
<feature type="domain" description="Rhodanese" evidence="2">
    <location>
        <begin position="64"/>
        <end position="174"/>
    </location>
</feature>
<gene>
    <name evidence="3" type="ORF">LCR_13745</name>
    <name evidence="4" type="ORF">V1482_18875</name>
</gene>
<dbReference type="CDD" id="cd00158">
    <property type="entry name" value="RHOD"/>
    <property type="match status" value="1"/>
</dbReference>
<sequence length="175" mass="19202">MMTLRSRTLLASVIAASFALAGCGDNQFEQEVKLEQAAVQLSQETQQGGYQLLTVAELKTRMDKGEELVIIDTMPYEDSFKKEHIPGAKNFVFVKEAKSGDDWSEIVEGNGTPEQFQALLGEDKSRPVVIYCGFVKCGRSHNAAAWAVTQGYQQVYRVPGGIFAWKGAGYPVSAE</sequence>
<feature type="signal peptide" evidence="1">
    <location>
        <begin position="1"/>
        <end position="21"/>
    </location>
</feature>
<dbReference type="OrthoDB" id="9800872at2"/>
<dbReference type="Gene3D" id="3.40.250.10">
    <property type="entry name" value="Rhodanese-like domain"/>
    <property type="match status" value="1"/>
</dbReference>
<reference evidence="4 6" key="2">
    <citation type="submission" date="2024-01" db="EMBL/GenBank/DDBJ databases">
        <title>Horizontal gene transfer in Aeromonas trota.</title>
        <authorList>
            <person name="Otero Olarra J.E."/>
            <person name="Perez Valdespino A."/>
        </authorList>
    </citation>
    <scope>NUCLEOTIDE SEQUENCE [LARGE SCALE GENOMIC DNA]</scope>
    <source>
        <strain evidence="4 6">9.1</strain>
    </source>
</reference>
<dbReference type="EMBL" id="JAZDDP010000013">
    <property type="protein sequence ID" value="MEL3921473.1"/>
    <property type="molecule type" value="Genomic_DNA"/>
</dbReference>
<dbReference type="Pfam" id="PF00581">
    <property type="entry name" value="Rhodanese"/>
    <property type="match status" value="1"/>
</dbReference>
<name>A0A175VHF1_AEREN</name>
<dbReference type="RefSeq" id="WP_026457885.1">
    <property type="nucleotide sequence ID" value="NZ_CP083612.1"/>
</dbReference>
<evidence type="ECO:0000313" key="3">
    <source>
        <dbReference type="EMBL" id="KXU80156.1"/>
    </source>
</evidence>
<comment type="caution">
    <text evidence="3">The sequence shown here is derived from an EMBL/GenBank/DDBJ whole genome shotgun (WGS) entry which is preliminary data.</text>
</comment>
<keyword evidence="6" id="KW-1185">Reference proteome</keyword>
<proteinExistence type="predicted"/>
<keyword evidence="3" id="KW-0808">Transferase</keyword>
<evidence type="ECO:0000313" key="4">
    <source>
        <dbReference type="EMBL" id="MEL3921473.1"/>
    </source>
</evidence>
<dbReference type="AlphaFoldDB" id="A0A175VHF1"/>
<dbReference type="SUPFAM" id="SSF52821">
    <property type="entry name" value="Rhodanese/Cell cycle control phosphatase"/>
    <property type="match status" value="1"/>
</dbReference>
<organism evidence="3 5">
    <name type="scientific">Aeromonas enteropelogenes</name>
    <name type="common">Aeromonas trota</name>
    <dbReference type="NCBI Taxonomy" id="29489"/>
    <lineage>
        <taxon>Bacteria</taxon>
        <taxon>Pseudomonadati</taxon>
        <taxon>Pseudomonadota</taxon>
        <taxon>Gammaproteobacteria</taxon>
        <taxon>Aeromonadales</taxon>
        <taxon>Aeromonadaceae</taxon>
        <taxon>Aeromonas</taxon>
    </lineage>
</organism>
<dbReference type="GO" id="GO:0016740">
    <property type="term" value="F:transferase activity"/>
    <property type="evidence" value="ECO:0007669"/>
    <property type="project" value="UniProtKB-KW"/>
</dbReference>
<keyword evidence="1" id="KW-0732">Signal</keyword>
<dbReference type="Proteomes" id="UP001491613">
    <property type="component" value="Unassembled WGS sequence"/>
</dbReference>
<evidence type="ECO:0000259" key="2">
    <source>
        <dbReference type="PROSITE" id="PS50206"/>
    </source>
</evidence>
<dbReference type="InterPro" id="IPR036873">
    <property type="entry name" value="Rhodanese-like_dom_sf"/>
</dbReference>
<dbReference type="Proteomes" id="UP000078435">
    <property type="component" value="Unassembled WGS sequence"/>
</dbReference>
<dbReference type="SMART" id="SM00450">
    <property type="entry name" value="RHOD"/>
    <property type="match status" value="1"/>
</dbReference>
<dbReference type="InterPro" id="IPR001763">
    <property type="entry name" value="Rhodanese-like_dom"/>
</dbReference>
<protein>
    <submittedName>
        <fullName evidence="4">Rhodanese-like domain-containing protein</fullName>
    </submittedName>
    <submittedName>
        <fullName evidence="3">Sulfurtransferase</fullName>
    </submittedName>
</protein>
<evidence type="ECO:0000313" key="6">
    <source>
        <dbReference type="Proteomes" id="UP001491613"/>
    </source>
</evidence>
<evidence type="ECO:0000313" key="5">
    <source>
        <dbReference type="Proteomes" id="UP000078435"/>
    </source>
</evidence>
<accession>A0A175VHF1</accession>
<dbReference type="STRING" id="29489.VL01_12950"/>